<dbReference type="InterPro" id="IPR012341">
    <property type="entry name" value="6hp_glycosidase-like_sf"/>
</dbReference>
<reference evidence="3 4" key="1">
    <citation type="journal article" date="2015" name="Sci. Rep.">
        <title>Unraveling adaptation of Pontibacter korlensis to radiation and infertility in desert through complete genome and comparative transcriptomic analysis.</title>
        <authorList>
            <person name="Dai J."/>
            <person name="Dai W."/>
            <person name="Qiu C."/>
            <person name="Yang Z."/>
            <person name="Zhang Y."/>
            <person name="Zhou M."/>
            <person name="Zhang L."/>
            <person name="Fang C."/>
            <person name="Gao Q."/>
            <person name="Yang Q."/>
            <person name="Li X."/>
            <person name="Wang Z."/>
            <person name="Wang Z."/>
            <person name="Jia Z."/>
            <person name="Chen X."/>
        </authorList>
    </citation>
    <scope>NUCLEOTIDE SEQUENCE [LARGE SCALE GENOMIC DNA]</scope>
    <source>
        <strain evidence="3 4">X14-1T</strain>
    </source>
</reference>
<dbReference type="KEGG" id="pko:PKOR_22475"/>
<dbReference type="HOGENOM" id="CLU_019216_1_0_10"/>
<dbReference type="PATRIC" id="fig|400092.3.peg.4935"/>
<organism evidence="3 4">
    <name type="scientific">Pontibacter korlensis</name>
    <dbReference type="NCBI Taxonomy" id="400092"/>
    <lineage>
        <taxon>Bacteria</taxon>
        <taxon>Pseudomonadati</taxon>
        <taxon>Bacteroidota</taxon>
        <taxon>Cytophagia</taxon>
        <taxon>Cytophagales</taxon>
        <taxon>Hymenobacteraceae</taxon>
        <taxon>Pontibacter</taxon>
    </lineage>
</organism>
<dbReference type="SUPFAM" id="SSF48208">
    <property type="entry name" value="Six-hairpin glycosidases"/>
    <property type="match status" value="1"/>
</dbReference>
<evidence type="ECO:0000259" key="2">
    <source>
        <dbReference type="Pfam" id="PF22422"/>
    </source>
</evidence>
<dbReference type="Pfam" id="PF22422">
    <property type="entry name" value="MGH1-like_GH"/>
    <property type="match status" value="1"/>
</dbReference>
<protein>
    <submittedName>
        <fullName evidence="3">Amylo-alpha-1,6-glucosidase</fullName>
    </submittedName>
</protein>
<dbReference type="EMBL" id="CP009621">
    <property type="protein sequence ID" value="AKD05319.1"/>
    <property type="molecule type" value="Genomic_DNA"/>
</dbReference>
<accession>A0A0E3ZIY1</accession>
<evidence type="ECO:0000313" key="3">
    <source>
        <dbReference type="EMBL" id="AKD05319.1"/>
    </source>
</evidence>
<dbReference type="AlphaFoldDB" id="A0A0E3ZIY1"/>
<evidence type="ECO:0000259" key="1">
    <source>
        <dbReference type="Pfam" id="PF14742"/>
    </source>
</evidence>
<name>A0A0E3ZIY1_9BACT</name>
<dbReference type="STRING" id="400092.PKOR_22475"/>
<keyword evidence="4" id="KW-1185">Reference proteome</keyword>
<sequence length="731" mass="83248">MAMEDKIIRLEDDKYYISADSTYADDRTQVLNHGDTFGIFDRWGDILPIGKGAQGIYYRDTRFISRLELKLNNHRPILLSSNIKEENEILSVDLANPEIVLDNGKVLHHSTIHLRRSQFLKDNLYHEKIEVENFNGESYPLHLSLTLEGDFKDIFEVRGMHRSRRGEVLQTQCQDNRTLTLSYRGLDGLIRKAKVTFPLPFEQYTDDGTIHYWILLSPHQKAVLNYSIAFEQGEEEAEPEAVSYNEARESLEPDLENTKSYFPVIGTANEQFNHWINRSQADLVSLMADTPYGKYPYAGVPWYNTAFGRDGILTAFETLWVAPDLSKDVLKFLAANQSGTLDEAADAEPGKILHETRGGEMVALNEVPFKQYYGTIDATPLFVLLAGEYYDRTADFETIQQIWPNIKAAMNWIDEFGDLDGDGFVEYQHKAANGLTNQGWKDSFDSVFTEDGVLAAPPIALCEVQGYVYAARTHAAKLAQTLGEQELARKWEREALELKKKFNEVFWDADLNCYVLALDGHKQPCRVKSSNAGHLLFTGIADRDKAVNLAETLLKPDMFNGWGIRTLSSEERRYNPMSYHNGSVWPHDVALIAYGLSKYGFRKEAAALVTGLFDASLFIPLQRLPELFCGFDRRHGEGPTSYPVACSPQAWSVAAVFMLLQALLQVKICPVKKEISFEKPILPAYLEKVWVQQLKVGESWVNLEVIRHEHDDMISVNWENYPENWRLVIVK</sequence>
<dbReference type="InterPro" id="IPR008928">
    <property type="entry name" value="6-hairpin_glycosidase_sf"/>
</dbReference>
<dbReference type="Proteomes" id="UP000033109">
    <property type="component" value="Chromosome"/>
</dbReference>
<dbReference type="InterPro" id="IPR032856">
    <property type="entry name" value="GDE_N_bis"/>
</dbReference>
<dbReference type="Pfam" id="PF14742">
    <property type="entry name" value="GDE_N_bis"/>
    <property type="match status" value="1"/>
</dbReference>
<dbReference type="OrthoDB" id="9761875at2"/>
<feature type="domain" description="Putative glycogen debranching enzyme N-terminal" evidence="1">
    <location>
        <begin position="31"/>
        <end position="226"/>
    </location>
</feature>
<dbReference type="GO" id="GO:0005975">
    <property type="term" value="P:carbohydrate metabolic process"/>
    <property type="evidence" value="ECO:0007669"/>
    <property type="project" value="InterPro"/>
</dbReference>
<dbReference type="InterPro" id="IPR054491">
    <property type="entry name" value="MGH1-like_GH"/>
</dbReference>
<gene>
    <name evidence="3" type="ORF">PKOR_22475</name>
</gene>
<dbReference type="Gene3D" id="1.50.10.10">
    <property type="match status" value="1"/>
</dbReference>
<evidence type="ECO:0000313" key="4">
    <source>
        <dbReference type="Proteomes" id="UP000033109"/>
    </source>
</evidence>
<proteinExistence type="predicted"/>
<feature type="domain" description="Mannosylglycerate hydrolase MGH1-like glycoside hydrolase" evidence="2">
    <location>
        <begin position="310"/>
        <end position="611"/>
    </location>
</feature>